<keyword evidence="3" id="KW-1185">Reference proteome</keyword>
<gene>
    <name evidence="2" type="ORF">PCOR1329_LOCUS17162</name>
</gene>
<dbReference type="Proteomes" id="UP001189429">
    <property type="component" value="Unassembled WGS sequence"/>
</dbReference>
<name>A0ABN9R4A8_9DINO</name>
<feature type="compositionally biased region" description="Pro residues" evidence="1">
    <location>
        <begin position="1"/>
        <end position="20"/>
    </location>
</feature>
<evidence type="ECO:0000256" key="1">
    <source>
        <dbReference type="SAM" id="MobiDB-lite"/>
    </source>
</evidence>
<protein>
    <submittedName>
        <fullName evidence="2">Uncharacterized protein</fullName>
    </submittedName>
</protein>
<dbReference type="EMBL" id="CAUYUJ010005304">
    <property type="protein sequence ID" value="CAK0813145.1"/>
    <property type="molecule type" value="Genomic_DNA"/>
</dbReference>
<feature type="compositionally biased region" description="Low complexity" evidence="1">
    <location>
        <begin position="21"/>
        <end position="30"/>
    </location>
</feature>
<evidence type="ECO:0000313" key="3">
    <source>
        <dbReference type="Proteomes" id="UP001189429"/>
    </source>
</evidence>
<evidence type="ECO:0000313" key="2">
    <source>
        <dbReference type="EMBL" id="CAK0813145.1"/>
    </source>
</evidence>
<feature type="non-terminal residue" evidence="2">
    <location>
        <position position="109"/>
    </location>
</feature>
<accession>A0ABN9R4A8</accession>
<organism evidence="2 3">
    <name type="scientific">Prorocentrum cordatum</name>
    <dbReference type="NCBI Taxonomy" id="2364126"/>
    <lineage>
        <taxon>Eukaryota</taxon>
        <taxon>Sar</taxon>
        <taxon>Alveolata</taxon>
        <taxon>Dinophyceae</taxon>
        <taxon>Prorocentrales</taxon>
        <taxon>Prorocentraceae</taxon>
        <taxon>Prorocentrum</taxon>
    </lineage>
</organism>
<sequence length="109" mass="11553">ARPGPPAAGRPAAPAAPPRKLPGSAASPGAAPLLSSNLQYEGDRCCWKTAQARCRRKRQASCNFCPQHAQMAKSSKVLEAMLAGISSMYNSDWEALQLNMAKALSLSEQ</sequence>
<reference evidence="2" key="1">
    <citation type="submission" date="2023-10" db="EMBL/GenBank/DDBJ databases">
        <authorList>
            <person name="Chen Y."/>
            <person name="Shah S."/>
            <person name="Dougan E. K."/>
            <person name="Thang M."/>
            <person name="Chan C."/>
        </authorList>
    </citation>
    <scope>NUCLEOTIDE SEQUENCE [LARGE SCALE GENOMIC DNA]</scope>
</reference>
<feature type="region of interest" description="Disordered" evidence="1">
    <location>
        <begin position="1"/>
        <end position="30"/>
    </location>
</feature>
<comment type="caution">
    <text evidence="2">The sequence shown here is derived from an EMBL/GenBank/DDBJ whole genome shotgun (WGS) entry which is preliminary data.</text>
</comment>
<feature type="non-terminal residue" evidence="2">
    <location>
        <position position="1"/>
    </location>
</feature>
<proteinExistence type="predicted"/>